<dbReference type="PANTHER" id="PTHR43760:SF1">
    <property type="entry name" value="ENDORIBONUCLEASE L-PSP_CHORISMATE MUTASE-LIKE DOMAIN-CONTAINING PROTEIN"/>
    <property type="match status" value="1"/>
</dbReference>
<organism evidence="1 2">
    <name type="scientific">Caulifigura coniformis</name>
    <dbReference type="NCBI Taxonomy" id="2527983"/>
    <lineage>
        <taxon>Bacteria</taxon>
        <taxon>Pseudomonadati</taxon>
        <taxon>Planctomycetota</taxon>
        <taxon>Planctomycetia</taxon>
        <taxon>Planctomycetales</taxon>
        <taxon>Planctomycetaceae</taxon>
        <taxon>Caulifigura</taxon>
    </lineage>
</organism>
<dbReference type="Pfam" id="PF01042">
    <property type="entry name" value="Ribonuc_L-PSP"/>
    <property type="match status" value="1"/>
</dbReference>
<dbReference type="InParanoid" id="A0A517SBN0"/>
<name>A0A517SBN0_9PLAN</name>
<dbReference type="KEGG" id="ccos:Pan44_15610"/>
<dbReference type="Proteomes" id="UP000315700">
    <property type="component" value="Chromosome"/>
</dbReference>
<dbReference type="Gene3D" id="3.30.1330.40">
    <property type="entry name" value="RutC-like"/>
    <property type="match status" value="1"/>
</dbReference>
<dbReference type="InterPro" id="IPR035959">
    <property type="entry name" value="RutC-like_sf"/>
</dbReference>
<keyword evidence="2" id="KW-1185">Reference proteome</keyword>
<dbReference type="EMBL" id="CP036271">
    <property type="protein sequence ID" value="QDT53539.1"/>
    <property type="molecule type" value="Genomic_DNA"/>
</dbReference>
<dbReference type="RefSeq" id="WP_145028827.1">
    <property type="nucleotide sequence ID" value="NZ_CP036271.1"/>
</dbReference>
<evidence type="ECO:0000313" key="1">
    <source>
        <dbReference type="EMBL" id="QDT53539.1"/>
    </source>
</evidence>
<sequence length="155" mass="16290">MFQESRLEELKIVLPTPPSPVAAYIPAVRTGDLVFVSGQLPMASGQLTVTGKVPSAVSIEAAAEGARLCILNSLAILKATVGNLAKLKRVVRIGVFVQSDLDFAEQALVANGASELLQKIFGDIGRHARTTIGVAALPLNAAVEVEAIYEVMPQV</sequence>
<evidence type="ECO:0000313" key="2">
    <source>
        <dbReference type="Proteomes" id="UP000315700"/>
    </source>
</evidence>
<dbReference type="EC" id="3.5.4.-" evidence="1"/>
<dbReference type="CDD" id="cd02199">
    <property type="entry name" value="YjgF_YER057c_UK114_like_1"/>
    <property type="match status" value="1"/>
</dbReference>
<accession>A0A517SBN0</accession>
<dbReference type="InterPro" id="IPR013813">
    <property type="entry name" value="Endoribo_LPSP/chorism_mut-like"/>
</dbReference>
<dbReference type="InterPro" id="IPR006175">
    <property type="entry name" value="YjgF/YER057c/UK114"/>
</dbReference>
<proteinExistence type="predicted"/>
<dbReference type="SUPFAM" id="SSF55298">
    <property type="entry name" value="YjgF-like"/>
    <property type="match status" value="1"/>
</dbReference>
<keyword evidence="1" id="KW-0378">Hydrolase</keyword>
<dbReference type="FunCoup" id="A0A517SBN0">
    <property type="interactions" value="501"/>
</dbReference>
<dbReference type="OrthoDB" id="9806350at2"/>
<reference evidence="1 2" key="1">
    <citation type="submission" date="2019-02" db="EMBL/GenBank/DDBJ databases">
        <title>Deep-cultivation of Planctomycetes and their phenomic and genomic characterization uncovers novel biology.</title>
        <authorList>
            <person name="Wiegand S."/>
            <person name="Jogler M."/>
            <person name="Boedeker C."/>
            <person name="Pinto D."/>
            <person name="Vollmers J."/>
            <person name="Rivas-Marin E."/>
            <person name="Kohn T."/>
            <person name="Peeters S.H."/>
            <person name="Heuer A."/>
            <person name="Rast P."/>
            <person name="Oberbeckmann S."/>
            <person name="Bunk B."/>
            <person name="Jeske O."/>
            <person name="Meyerdierks A."/>
            <person name="Storesund J.E."/>
            <person name="Kallscheuer N."/>
            <person name="Luecker S."/>
            <person name="Lage O.M."/>
            <person name="Pohl T."/>
            <person name="Merkel B.J."/>
            <person name="Hornburger P."/>
            <person name="Mueller R.-W."/>
            <person name="Bruemmer F."/>
            <person name="Labrenz M."/>
            <person name="Spormann A.M."/>
            <person name="Op den Camp H."/>
            <person name="Overmann J."/>
            <person name="Amann R."/>
            <person name="Jetten M.S.M."/>
            <person name="Mascher T."/>
            <person name="Medema M.H."/>
            <person name="Devos D.P."/>
            <person name="Kaster A.-K."/>
            <person name="Ovreas L."/>
            <person name="Rohde M."/>
            <person name="Galperin M.Y."/>
            <person name="Jogler C."/>
        </authorList>
    </citation>
    <scope>NUCLEOTIDE SEQUENCE [LARGE SCALE GENOMIC DNA]</scope>
    <source>
        <strain evidence="1 2">Pan44</strain>
    </source>
</reference>
<gene>
    <name evidence="1" type="primary">tdcF</name>
    <name evidence="1" type="ORF">Pan44_15610</name>
</gene>
<dbReference type="PANTHER" id="PTHR43760">
    <property type="entry name" value="ENDORIBONUCLEASE-RELATED"/>
    <property type="match status" value="1"/>
</dbReference>
<dbReference type="GO" id="GO:0016787">
    <property type="term" value="F:hydrolase activity"/>
    <property type="evidence" value="ECO:0007669"/>
    <property type="project" value="UniProtKB-KW"/>
</dbReference>
<dbReference type="AlphaFoldDB" id="A0A517SBN0"/>
<protein>
    <submittedName>
        <fullName evidence="1">Reactive intermediate deaminase TdcF</fullName>
        <ecNumber evidence="1">3.5.4.-</ecNumber>
    </submittedName>
</protein>